<sequence>MDLGIGGSLRECLGVLTWRGFGWVLTLVVECPHLERIDLAHSLRLGWHSHPIPTWRGLSSSTPECRATRTTWRSGPHGGPQTVPGLGALGAPSPLWDLKWGDRQGRRPSPLGTMEDSSHPTLFPVVGSGLQREDRGKGVAPDQ</sequence>
<gene>
    <name evidence="2" type="ORF">CB5_LOCUS17909</name>
</gene>
<protein>
    <submittedName>
        <fullName evidence="2">Uncharacterized protein</fullName>
    </submittedName>
</protein>
<dbReference type="AlphaFoldDB" id="A0A6V7PVK0"/>
<feature type="region of interest" description="Disordered" evidence="1">
    <location>
        <begin position="68"/>
        <end position="143"/>
    </location>
</feature>
<name>A0A6V7PVK0_ANACO</name>
<evidence type="ECO:0000256" key="1">
    <source>
        <dbReference type="SAM" id="MobiDB-lite"/>
    </source>
</evidence>
<reference evidence="2" key="1">
    <citation type="submission" date="2020-07" db="EMBL/GenBank/DDBJ databases">
        <authorList>
            <person name="Lin J."/>
        </authorList>
    </citation>
    <scope>NUCLEOTIDE SEQUENCE</scope>
</reference>
<dbReference type="EMBL" id="LR862152">
    <property type="protein sequence ID" value="CAD1834698.1"/>
    <property type="molecule type" value="Genomic_DNA"/>
</dbReference>
<accession>A0A6V7PVK0</accession>
<evidence type="ECO:0000313" key="2">
    <source>
        <dbReference type="EMBL" id="CAD1834698.1"/>
    </source>
</evidence>
<organism evidence="2">
    <name type="scientific">Ananas comosus var. bracteatus</name>
    <name type="common">red pineapple</name>
    <dbReference type="NCBI Taxonomy" id="296719"/>
    <lineage>
        <taxon>Eukaryota</taxon>
        <taxon>Viridiplantae</taxon>
        <taxon>Streptophyta</taxon>
        <taxon>Embryophyta</taxon>
        <taxon>Tracheophyta</taxon>
        <taxon>Spermatophyta</taxon>
        <taxon>Magnoliopsida</taxon>
        <taxon>Liliopsida</taxon>
        <taxon>Poales</taxon>
        <taxon>Bromeliaceae</taxon>
        <taxon>Bromelioideae</taxon>
        <taxon>Ananas</taxon>
    </lineage>
</organism>
<proteinExistence type="predicted"/>